<dbReference type="NCBIfam" id="TIGR01068">
    <property type="entry name" value="thioredoxin"/>
    <property type="match status" value="1"/>
</dbReference>
<dbReference type="GeneID" id="78525695"/>
<evidence type="ECO:0000313" key="10">
    <source>
        <dbReference type="Proteomes" id="UP000032025"/>
    </source>
</evidence>
<evidence type="ECO:0000256" key="6">
    <source>
        <dbReference type="ARBA" id="ARBA00023284"/>
    </source>
</evidence>
<evidence type="ECO:0000259" key="8">
    <source>
        <dbReference type="PROSITE" id="PS51352"/>
    </source>
</evidence>
<keyword evidence="5" id="KW-1015">Disulfide bond</keyword>
<proteinExistence type="inferred from homology"/>
<dbReference type="Gene3D" id="3.40.30.10">
    <property type="entry name" value="Glutaredoxin"/>
    <property type="match status" value="1"/>
</dbReference>
<dbReference type="RefSeq" id="WP_007406248.1">
    <property type="nucleotide sequence ID" value="NZ_BBJS01000043.1"/>
</dbReference>
<dbReference type="CDD" id="cd02947">
    <property type="entry name" value="TRX_family"/>
    <property type="match status" value="1"/>
</dbReference>
<dbReference type="Gene3D" id="2.30.30.380">
    <property type="entry name" value="Zn-finger domain of Sec23/24"/>
    <property type="match status" value="1"/>
</dbReference>
<dbReference type="GO" id="GO:0015035">
    <property type="term" value="F:protein-disulfide reductase activity"/>
    <property type="evidence" value="ECO:0007669"/>
    <property type="project" value="UniProtKB-UniRule"/>
</dbReference>
<evidence type="ECO:0000256" key="3">
    <source>
        <dbReference type="ARBA" id="ARBA00022723"/>
    </source>
</evidence>
<dbReference type="InterPro" id="IPR005746">
    <property type="entry name" value="Thioredoxin"/>
</dbReference>
<dbReference type="PROSITE" id="PS00194">
    <property type="entry name" value="THIOREDOXIN_1"/>
    <property type="match status" value="1"/>
</dbReference>
<keyword evidence="3" id="KW-0479">Metal-binding</keyword>
<protein>
    <recommendedName>
        <fullName evidence="7">Thioredoxin</fullName>
    </recommendedName>
</protein>
<dbReference type="SUPFAM" id="SSF52833">
    <property type="entry name" value="Thioredoxin-like"/>
    <property type="match status" value="1"/>
</dbReference>
<sequence>MAEKRRVVCPHCDATNAVPADREPLVAKCGRCHQKLFEGAPAALDAARARKHIRNSDLPVIVDFWAAWCGPCRAMAPIFEQAARSLEPKARFIKVDVDANPDIASEYGVQGIPALLAFKNGNVVARQAGVTDLGTLRGWAERFST</sequence>
<keyword evidence="10" id="KW-1185">Reference proteome</keyword>
<dbReference type="Proteomes" id="UP000032025">
    <property type="component" value="Unassembled WGS sequence"/>
</dbReference>
<accession>A0A0C9MVR6</accession>
<dbReference type="InterPro" id="IPR017937">
    <property type="entry name" value="Thioredoxin_CS"/>
</dbReference>
<dbReference type="PRINTS" id="PR00421">
    <property type="entry name" value="THIOREDOXIN"/>
</dbReference>
<keyword evidence="6" id="KW-0676">Redox-active center</keyword>
<dbReference type="PROSITE" id="PS51352">
    <property type="entry name" value="THIOREDOXIN_2"/>
    <property type="match status" value="1"/>
</dbReference>
<evidence type="ECO:0000256" key="4">
    <source>
        <dbReference type="ARBA" id="ARBA00022982"/>
    </source>
</evidence>
<dbReference type="InterPro" id="IPR013766">
    <property type="entry name" value="Thioredoxin_domain"/>
</dbReference>
<organism evidence="9 10">
    <name type="scientific">Sphingomonas paucimobilis NBRC 13935</name>
    <dbReference type="NCBI Taxonomy" id="1219050"/>
    <lineage>
        <taxon>Bacteria</taxon>
        <taxon>Pseudomonadati</taxon>
        <taxon>Pseudomonadota</taxon>
        <taxon>Alphaproteobacteria</taxon>
        <taxon>Sphingomonadales</taxon>
        <taxon>Sphingomonadaceae</taxon>
        <taxon>Sphingomonas</taxon>
    </lineage>
</organism>
<name>A0A0C9MVR6_SPHPI</name>
<feature type="domain" description="Thioredoxin" evidence="8">
    <location>
        <begin position="36"/>
        <end position="145"/>
    </location>
</feature>
<reference evidence="9 10" key="1">
    <citation type="submission" date="2014-08" db="EMBL/GenBank/DDBJ databases">
        <title>Whole genome shotgun sequence of Sphingomonas paucimobilis NBRC 13935.</title>
        <authorList>
            <person name="Hosoyama A."/>
            <person name="Hashimoto M."/>
            <person name="Hosoyama Y."/>
            <person name="Noguchi M."/>
            <person name="Uohara A."/>
            <person name="Ohji S."/>
            <person name="Katano-Makiyama Y."/>
            <person name="Ichikawa N."/>
            <person name="Kimura A."/>
            <person name="Yamazoe A."/>
            <person name="Fujita N."/>
        </authorList>
    </citation>
    <scope>NUCLEOTIDE SEQUENCE [LARGE SCALE GENOMIC DNA]</scope>
    <source>
        <strain evidence="9 10">NBRC 13935</strain>
    </source>
</reference>
<evidence type="ECO:0000256" key="5">
    <source>
        <dbReference type="ARBA" id="ARBA00023157"/>
    </source>
</evidence>
<evidence type="ECO:0000313" key="9">
    <source>
        <dbReference type="EMBL" id="GAN14716.1"/>
    </source>
</evidence>
<dbReference type="PANTHER" id="PTHR45663:SF11">
    <property type="entry name" value="GEO12009P1"/>
    <property type="match status" value="1"/>
</dbReference>
<dbReference type="NCBIfam" id="NF008229">
    <property type="entry name" value="PRK10996.1"/>
    <property type="match status" value="1"/>
</dbReference>
<comment type="caution">
    <text evidence="9">The sequence shown here is derived from an EMBL/GenBank/DDBJ whole genome shotgun (WGS) entry which is preliminary data.</text>
</comment>
<evidence type="ECO:0000256" key="7">
    <source>
        <dbReference type="NCBIfam" id="TIGR01068"/>
    </source>
</evidence>
<keyword evidence="2" id="KW-0813">Transport</keyword>
<dbReference type="InterPro" id="IPR036249">
    <property type="entry name" value="Thioredoxin-like_sf"/>
</dbReference>
<gene>
    <name evidence="9" type="ORF">SP6_43_02150</name>
</gene>
<keyword evidence="4" id="KW-0249">Electron transport</keyword>
<evidence type="ECO:0000256" key="2">
    <source>
        <dbReference type="ARBA" id="ARBA00022448"/>
    </source>
</evidence>
<dbReference type="GO" id="GO:0045454">
    <property type="term" value="P:cell redox homeostasis"/>
    <property type="evidence" value="ECO:0007669"/>
    <property type="project" value="TreeGrafter"/>
</dbReference>
<dbReference type="GO" id="GO:0005829">
    <property type="term" value="C:cytosol"/>
    <property type="evidence" value="ECO:0007669"/>
    <property type="project" value="TreeGrafter"/>
</dbReference>
<dbReference type="AlphaFoldDB" id="A0A0C9MVR6"/>
<dbReference type="FunFam" id="3.40.30.10:FF:000001">
    <property type="entry name" value="Thioredoxin"/>
    <property type="match status" value="1"/>
</dbReference>
<dbReference type="GO" id="GO:0046872">
    <property type="term" value="F:metal ion binding"/>
    <property type="evidence" value="ECO:0007669"/>
    <property type="project" value="UniProtKB-KW"/>
</dbReference>
<comment type="similarity">
    <text evidence="1">Belongs to the thioredoxin family.</text>
</comment>
<dbReference type="EMBL" id="BBJS01000043">
    <property type="protein sequence ID" value="GAN14716.1"/>
    <property type="molecule type" value="Genomic_DNA"/>
</dbReference>
<dbReference type="InterPro" id="IPR049299">
    <property type="entry name" value="Thio2_N"/>
</dbReference>
<dbReference type="PANTHER" id="PTHR45663">
    <property type="entry name" value="GEO12009P1"/>
    <property type="match status" value="1"/>
</dbReference>
<evidence type="ECO:0000256" key="1">
    <source>
        <dbReference type="ARBA" id="ARBA00008987"/>
    </source>
</evidence>
<dbReference type="Pfam" id="PF00085">
    <property type="entry name" value="Thioredoxin"/>
    <property type="match status" value="1"/>
</dbReference>
<dbReference type="Pfam" id="PF21352">
    <property type="entry name" value="Zn_ribbon_Thio2"/>
    <property type="match status" value="1"/>
</dbReference>